<reference evidence="10" key="1">
    <citation type="submission" date="2018-06" db="EMBL/GenBank/DDBJ databases">
        <title>Aestuariibacter litoralis strain KCTC 52945T.</title>
        <authorList>
            <person name="Li X."/>
            <person name="Salam N."/>
            <person name="Li J.-L."/>
            <person name="Chen Y.-M."/>
            <person name="Yang Z.-W."/>
            <person name="Zhang L.-Y."/>
            <person name="Han M.-X."/>
            <person name="Xiao M."/>
            <person name="Li W.-J."/>
        </authorList>
    </citation>
    <scope>NUCLEOTIDE SEQUENCE [LARGE SCALE GENOMIC DNA]</scope>
    <source>
        <strain evidence="10">KCTC 52945</strain>
    </source>
</reference>
<keyword evidence="4 7" id="KW-1133">Transmembrane helix</keyword>
<dbReference type="GO" id="GO:0000271">
    <property type="term" value="P:polysaccharide biosynthetic process"/>
    <property type="evidence" value="ECO:0007669"/>
    <property type="project" value="InterPro"/>
</dbReference>
<keyword evidence="5 7" id="KW-0472">Membrane</keyword>
<evidence type="ECO:0000256" key="4">
    <source>
        <dbReference type="ARBA" id="ARBA00022989"/>
    </source>
</evidence>
<evidence type="ECO:0000256" key="2">
    <source>
        <dbReference type="ARBA" id="ARBA00009399"/>
    </source>
</evidence>
<dbReference type="GO" id="GO:0005886">
    <property type="term" value="C:plasma membrane"/>
    <property type="evidence" value="ECO:0007669"/>
    <property type="project" value="TreeGrafter"/>
</dbReference>
<feature type="transmembrane region" description="Helical" evidence="7">
    <location>
        <begin position="54"/>
        <end position="78"/>
    </location>
</feature>
<protein>
    <recommendedName>
        <fullName evidence="8">GtrA/DPMS transmembrane domain-containing protein</fullName>
    </recommendedName>
</protein>
<dbReference type="EMBL" id="QKVK01000001">
    <property type="protein sequence ID" value="PZF78616.1"/>
    <property type="molecule type" value="Genomic_DNA"/>
</dbReference>
<name>A0A2W2BYS6_9HYPH</name>
<evidence type="ECO:0000313" key="9">
    <source>
        <dbReference type="EMBL" id="PZF78616.1"/>
    </source>
</evidence>
<feature type="transmembrane region" description="Helical" evidence="7">
    <location>
        <begin position="142"/>
        <end position="161"/>
    </location>
</feature>
<dbReference type="Proteomes" id="UP000248795">
    <property type="component" value="Unassembled WGS sequence"/>
</dbReference>
<evidence type="ECO:0000256" key="3">
    <source>
        <dbReference type="ARBA" id="ARBA00022692"/>
    </source>
</evidence>
<feature type="compositionally biased region" description="Polar residues" evidence="6">
    <location>
        <begin position="1"/>
        <end position="11"/>
    </location>
</feature>
<dbReference type="InterPro" id="IPR007267">
    <property type="entry name" value="GtrA_DPMS_TM"/>
</dbReference>
<keyword evidence="10" id="KW-1185">Reference proteome</keyword>
<evidence type="ECO:0000256" key="5">
    <source>
        <dbReference type="ARBA" id="ARBA00023136"/>
    </source>
</evidence>
<comment type="subcellular location">
    <subcellularLocation>
        <location evidence="1">Membrane</location>
        <topology evidence="1">Multi-pass membrane protein</topology>
    </subcellularLocation>
</comment>
<evidence type="ECO:0000256" key="7">
    <source>
        <dbReference type="SAM" id="Phobius"/>
    </source>
</evidence>
<feature type="transmembrane region" description="Helical" evidence="7">
    <location>
        <begin position="84"/>
        <end position="106"/>
    </location>
</feature>
<evidence type="ECO:0000256" key="1">
    <source>
        <dbReference type="ARBA" id="ARBA00004141"/>
    </source>
</evidence>
<feature type="domain" description="GtrA/DPMS transmembrane" evidence="8">
    <location>
        <begin position="56"/>
        <end position="166"/>
    </location>
</feature>
<comment type="similarity">
    <text evidence="2">Belongs to the GtrA family.</text>
</comment>
<evidence type="ECO:0000256" key="6">
    <source>
        <dbReference type="SAM" id="MobiDB-lite"/>
    </source>
</evidence>
<dbReference type="Pfam" id="PF04138">
    <property type="entry name" value="GtrA_DPMS_TM"/>
    <property type="match status" value="1"/>
</dbReference>
<dbReference type="PANTHER" id="PTHR38459:SF1">
    <property type="entry name" value="PROPHAGE BACTOPRENOL-LINKED GLUCOSE TRANSLOCASE HOMOLOG"/>
    <property type="match status" value="1"/>
</dbReference>
<organism evidence="9 10">
    <name type="scientific">Aestuariivirga litoralis</name>
    <dbReference type="NCBI Taxonomy" id="2650924"/>
    <lineage>
        <taxon>Bacteria</taxon>
        <taxon>Pseudomonadati</taxon>
        <taxon>Pseudomonadota</taxon>
        <taxon>Alphaproteobacteria</taxon>
        <taxon>Hyphomicrobiales</taxon>
        <taxon>Aestuariivirgaceae</taxon>
        <taxon>Aestuariivirga</taxon>
    </lineage>
</organism>
<dbReference type="InterPro" id="IPR051401">
    <property type="entry name" value="GtrA_CellWall_Glycosyl"/>
</dbReference>
<keyword evidence="3 7" id="KW-0812">Transmembrane</keyword>
<proteinExistence type="inferred from homology"/>
<comment type="caution">
    <text evidence="9">The sequence shown here is derived from an EMBL/GenBank/DDBJ whole genome shotgun (WGS) entry which is preliminary data.</text>
</comment>
<feature type="region of interest" description="Disordered" evidence="6">
    <location>
        <begin position="1"/>
        <end position="34"/>
    </location>
</feature>
<evidence type="ECO:0000259" key="8">
    <source>
        <dbReference type="Pfam" id="PF04138"/>
    </source>
</evidence>
<accession>A0A2W2BYS6</accession>
<feature type="transmembrane region" description="Helical" evidence="7">
    <location>
        <begin position="118"/>
        <end position="136"/>
    </location>
</feature>
<dbReference type="PANTHER" id="PTHR38459">
    <property type="entry name" value="PROPHAGE BACTOPRENOL-LINKED GLUCOSE TRANSLOCASE HOMOLOG"/>
    <property type="match status" value="1"/>
</dbReference>
<gene>
    <name evidence="9" type="ORF">DK847_02075</name>
</gene>
<evidence type="ECO:0000313" key="10">
    <source>
        <dbReference type="Proteomes" id="UP000248795"/>
    </source>
</evidence>
<feature type="compositionally biased region" description="Low complexity" evidence="6">
    <location>
        <begin position="18"/>
        <end position="27"/>
    </location>
</feature>
<sequence length="181" mass="19494">MKTTRRATASSPIRGRRALPGGAAADAAPRHPRQHRLPAMTAPREWASPEAWRILRFLLVGGLNTVFGFAVYGLGLALGLAPEIALAVAFVVGVAFNFLTTGRIVFRQSRLGLLPRFIAVYCAVYVMNALALRGLIEAGLSPLVAQLILQPLSAALTYLLFRHFVFTPDASPAGGPPRRRP</sequence>
<dbReference type="AlphaFoldDB" id="A0A2W2BYS6"/>